<dbReference type="RefSeq" id="WP_067124783.1">
    <property type="nucleotide sequence ID" value="NZ_JBFACD010000017.1"/>
</dbReference>
<evidence type="ECO:0000313" key="3">
    <source>
        <dbReference type="Proteomes" id="UP000053127"/>
    </source>
</evidence>
<dbReference type="InterPro" id="IPR051797">
    <property type="entry name" value="TrmB-like"/>
</dbReference>
<feature type="domain" description="HTH luxR-type" evidence="1">
    <location>
        <begin position="260"/>
        <end position="325"/>
    </location>
</feature>
<dbReference type="SUPFAM" id="SSF46894">
    <property type="entry name" value="C-terminal effector domain of the bipartite response regulators"/>
    <property type="match status" value="1"/>
</dbReference>
<dbReference type="InterPro" id="IPR000792">
    <property type="entry name" value="Tscrpt_reg_LuxR_C"/>
</dbReference>
<dbReference type="PROSITE" id="PS50043">
    <property type="entry name" value="HTH_LUXR_2"/>
    <property type="match status" value="1"/>
</dbReference>
<dbReference type="GO" id="GO:0006355">
    <property type="term" value="P:regulation of DNA-templated transcription"/>
    <property type="evidence" value="ECO:0007669"/>
    <property type="project" value="InterPro"/>
</dbReference>
<dbReference type="InterPro" id="IPR036388">
    <property type="entry name" value="WH-like_DNA-bd_sf"/>
</dbReference>
<dbReference type="Pfam" id="PF00196">
    <property type="entry name" value="GerE"/>
    <property type="match status" value="1"/>
</dbReference>
<gene>
    <name evidence="2" type="ORF">AQI95_19550</name>
</gene>
<dbReference type="PRINTS" id="PR00038">
    <property type="entry name" value="HTHLUXR"/>
</dbReference>
<dbReference type="OrthoDB" id="4266042at2"/>
<dbReference type="PANTHER" id="PTHR34293">
    <property type="entry name" value="HTH-TYPE TRANSCRIPTIONAL REGULATOR TRMBL2"/>
    <property type="match status" value="1"/>
</dbReference>
<dbReference type="EMBL" id="LMWN01000027">
    <property type="protein sequence ID" value="KUN04541.1"/>
    <property type="molecule type" value="Genomic_DNA"/>
</dbReference>
<reference evidence="2 3" key="1">
    <citation type="submission" date="2015-10" db="EMBL/GenBank/DDBJ databases">
        <title>Draft genome sequence of Streptomyces yokosukanensis DSM 40224, type strain for the species Streptomyces yokosukanensis.</title>
        <authorList>
            <person name="Ruckert C."/>
            <person name="Winkler A."/>
            <person name="Kalinowski J."/>
            <person name="Kampfer P."/>
            <person name="Glaeser S."/>
        </authorList>
    </citation>
    <scope>NUCLEOTIDE SEQUENCE [LARGE SCALE GENOMIC DNA]</scope>
    <source>
        <strain evidence="2 3">DSM 40224</strain>
    </source>
</reference>
<name>A0A117Q284_9ACTN</name>
<comment type="caution">
    <text evidence="2">The sequence shown here is derived from an EMBL/GenBank/DDBJ whole genome shotgun (WGS) entry which is preliminary data.</text>
</comment>
<dbReference type="SMART" id="SM00421">
    <property type="entry name" value="HTH_LUXR"/>
    <property type="match status" value="1"/>
</dbReference>
<protein>
    <submittedName>
        <fullName evidence="2">Erythropoiesis-stimulating protein</fullName>
    </submittedName>
</protein>
<dbReference type="Proteomes" id="UP000053127">
    <property type="component" value="Unassembled WGS sequence"/>
</dbReference>
<proteinExistence type="predicted"/>
<keyword evidence="3" id="KW-1185">Reference proteome</keyword>
<accession>A0A117Q284</accession>
<dbReference type="PANTHER" id="PTHR34293:SF1">
    <property type="entry name" value="HTH-TYPE TRANSCRIPTIONAL REGULATOR TRMBL2"/>
    <property type="match status" value="1"/>
</dbReference>
<organism evidence="2 3">
    <name type="scientific">Streptomyces yokosukanensis</name>
    <dbReference type="NCBI Taxonomy" id="67386"/>
    <lineage>
        <taxon>Bacteria</taxon>
        <taxon>Bacillati</taxon>
        <taxon>Actinomycetota</taxon>
        <taxon>Actinomycetes</taxon>
        <taxon>Kitasatosporales</taxon>
        <taxon>Streptomycetaceae</taxon>
        <taxon>Streptomyces</taxon>
    </lineage>
</organism>
<dbReference type="AlphaFoldDB" id="A0A117Q284"/>
<dbReference type="GO" id="GO:0003677">
    <property type="term" value="F:DNA binding"/>
    <property type="evidence" value="ECO:0007669"/>
    <property type="project" value="InterPro"/>
</dbReference>
<evidence type="ECO:0000259" key="1">
    <source>
        <dbReference type="PROSITE" id="PS50043"/>
    </source>
</evidence>
<dbReference type="CDD" id="cd06170">
    <property type="entry name" value="LuxR_C_like"/>
    <property type="match status" value="1"/>
</dbReference>
<dbReference type="Gene3D" id="1.10.10.10">
    <property type="entry name" value="Winged helix-like DNA-binding domain superfamily/Winged helix DNA-binding domain"/>
    <property type="match status" value="2"/>
</dbReference>
<dbReference type="InterPro" id="IPR016032">
    <property type="entry name" value="Sig_transdc_resp-reg_C-effctor"/>
</dbReference>
<sequence>MLESLDLDPLSEQIYLSILTRPGDGIAALAQHLGRTEAEIRTALDRLSELSLVHLTDRESTRFQAVSPQYAMDLLLARQEAQLAQEQLRVKASRAAAARLLAQSSLIGPTQHDPSHELLQGIDAIRARLARLGDDATSEVMTFAPGGSHSPADLEASRTPNTALLSRGVRVRTVYLDSVRNDRPTLDHLSWLASRGAEVRTKPTLPTRLIIVDRRLALLPVDPADARDGAVLVSNQGTIAALCALFEQIWSDSTPLGQPSAQQPRDLSRQETEVLHLLATGLTDQAIATRLGVSPRTARRLAAELMERLGARSRFEAGVHAVQRGWLPTQD</sequence>
<dbReference type="STRING" id="67386.AQI95_19550"/>
<evidence type="ECO:0000313" key="2">
    <source>
        <dbReference type="EMBL" id="KUN04541.1"/>
    </source>
</evidence>